<proteinExistence type="predicted"/>
<organism evidence="3 4">
    <name type="scientific">Lacticaseibacillus pabuli</name>
    <dbReference type="NCBI Taxonomy" id="3025672"/>
    <lineage>
        <taxon>Bacteria</taxon>
        <taxon>Bacillati</taxon>
        <taxon>Bacillota</taxon>
        <taxon>Bacilli</taxon>
        <taxon>Lactobacillales</taxon>
        <taxon>Lactobacillaceae</taxon>
        <taxon>Lacticaseibacillus</taxon>
    </lineage>
</organism>
<keyword evidence="4" id="KW-1185">Reference proteome</keyword>
<feature type="coiled-coil region" evidence="1">
    <location>
        <begin position="15"/>
        <end position="56"/>
    </location>
</feature>
<accession>A0ABY7WV48</accession>
<dbReference type="RefSeq" id="WP_274258804.1">
    <property type="nucleotide sequence ID" value="NZ_CP117884.1"/>
</dbReference>
<protein>
    <submittedName>
        <fullName evidence="3">Uncharacterized protein</fullName>
    </submittedName>
</protein>
<keyword evidence="1" id="KW-0175">Coiled coil</keyword>
<evidence type="ECO:0000313" key="3">
    <source>
        <dbReference type="EMBL" id="WDF81805.1"/>
    </source>
</evidence>
<dbReference type="EMBL" id="CP117884">
    <property type="protein sequence ID" value="WDF81805.1"/>
    <property type="molecule type" value="Genomic_DNA"/>
</dbReference>
<sequence length="86" mass="9217">MKELEQVLSIAAADYKVHIQAIAQLNAAIESLNKQNNDLQKENNSLKTQNAALLKNINTPIPAQPDTPIEGTPDAATAPNGEENAK</sequence>
<evidence type="ECO:0000256" key="2">
    <source>
        <dbReference type="SAM" id="MobiDB-lite"/>
    </source>
</evidence>
<reference evidence="3 4" key="1">
    <citation type="submission" date="2023-02" db="EMBL/GenBank/DDBJ databases">
        <title>Genome sequence of Lacticaseibacillus sp. KACC 23028.</title>
        <authorList>
            <person name="Kim S."/>
            <person name="Heo J."/>
            <person name="Kwon S.-W."/>
        </authorList>
    </citation>
    <scope>NUCLEOTIDE SEQUENCE [LARGE SCALE GENOMIC DNA]</scope>
    <source>
        <strain evidence="3 4">KACC 23028</strain>
    </source>
</reference>
<dbReference type="Proteomes" id="UP001220377">
    <property type="component" value="Chromosome"/>
</dbReference>
<evidence type="ECO:0000313" key="4">
    <source>
        <dbReference type="Proteomes" id="UP001220377"/>
    </source>
</evidence>
<gene>
    <name evidence="3" type="ORF">PQ472_07685</name>
</gene>
<feature type="region of interest" description="Disordered" evidence="2">
    <location>
        <begin position="58"/>
        <end position="86"/>
    </location>
</feature>
<name>A0ABY7WV48_9LACO</name>
<evidence type="ECO:0000256" key="1">
    <source>
        <dbReference type="SAM" id="Coils"/>
    </source>
</evidence>